<evidence type="ECO:0000256" key="6">
    <source>
        <dbReference type="ARBA" id="ARBA00022989"/>
    </source>
</evidence>
<dbReference type="STRING" id="751945.Theos_2173"/>
<gene>
    <name evidence="10" type="ORF">Theos_2173</name>
</gene>
<dbReference type="eggNOG" id="COG0842">
    <property type="taxonomic scope" value="Bacteria"/>
</dbReference>
<evidence type="ECO:0000256" key="5">
    <source>
        <dbReference type="ARBA" id="ARBA00022692"/>
    </source>
</evidence>
<evidence type="ECO:0000256" key="3">
    <source>
        <dbReference type="ARBA" id="ARBA00022448"/>
    </source>
</evidence>
<keyword evidence="5 8" id="KW-0812">Transmembrane</keyword>
<evidence type="ECO:0000256" key="8">
    <source>
        <dbReference type="RuleBase" id="RU361157"/>
    </source>
</evidence>
<dbReference type="InterPro" id="IPR047817">
    <property type="entry name" value="ABC2_TM_bact-type"/>
</dbReference>
<keyword evidence="6 8" id="KW-1133">Transmembrane helix</keyword>
<sequence length="373" mass="41134">MNRILALAEKELLEIRRDKVLPRLIVLLPTLMLLLFGYAINFTLTGIPLSVYDGSQDRISETLLGELTREDRFRVALRAATPEEVRESLDRGQARVGVVIPPGALERVRAGETVQLEIYLDGSDPNFAFQAQALLRRAVQEVNARVLMGRALSGEAVLPPLSPVLHTLYNPENKTAWFMIPGIIGLILTQFTVLLTALSIVREEESRMMEALLASPLRPHEVVLGKVLPYLGIAFSVALLVLLLGHWVFGVPVQGSLGVLLMGMFLFVLGSLAVGVLISTLARTQVQAVFGTFAYAFPTIFLSGFVFPIEGMPAFFRFLSYLVPARYLIETLRGVLLKGQGPGVLWPHLLALLLFSGLVLFLAAHRFRRQVAV</sequence>
<keyword evidence="7 8" id="KW-0472">Membrane</keyword>
<dbReference type="PRINTS" id="PR00164">
    <property type="entry name" value="ABC2TRNSPORT"/>
</dbReference>
<evidence type="ECO:0000256" key="1">
    <source>
        <dbReference type="ARBA" id="ARBA00004651"/>
    </source>
</evidence>
<dbReference type="PROSITE" id="PS51012">
    <property type="entry name" value="ABC_TM2"/>
    <property type="match status" value="1"/>
</dbReference>
<accession>K7QWJ7</accession>
<dbReference type="RefSeq" id="WP_016330337.1">
    <property type="nucleotide sequence ID" value="NC_019386.1"/>
</dbReference>
<comment type="subcellular location">
    <subcellularLocation>
        <location evidence="1 8">Cell membrane</location>
        <topology evidence="1 8">Multi-pass membrane protein</topology>
    </subcellularLocation>
</comment>
<dbReference type="Pfam" id="PF12698">
    <property type="entry name" value="ABC2_membrane_3"/>
    <property type="match status" value="1"/>
</dbReference>
<comment type="similarity">
    <text evidence="2 8">Belongs to the ABC-2 integral membrane protein family.</text>
</comment>
<feature type="transmembrane region" description="Helical" evidence="8">
    <location>
        <begin position="227"/>
        <end position="249"/>
    </location>
</feature>
<dbReference type="GO" id="GO:0043190">
    <property type="term" value="C:ATP-binding cassette (ABC) transporter complex"/>
    <property type="evidence" value="ECO:0007669"/>
    <property type="project" value="InterPro"/>
</dbReference>
<dbReference type="KEGG" id="tos:Theos_2173"/>
<dbReference type="PANTHER" id="PTHR30294:SF29">
    <property type="entry name" value="MULTIDRUG ABC TRANSPORTER PERMEASE YBHS-RELATED"/>
    <property type="match status" value="1"/>
</dbReference>
<organism evidence="10 11">
    <name type="scientific">Thermus oshimai JL-2</name>
    <dbReference type="NCBI Taxonomy" id="751945"/>
    <lineage>
        <taxon>Bacteria</taxon>
        <taxon>Thermotogati</taxon>
        <taxon>Deinococcota</taxon>
        <taxon>Deinococci</taxon>
        <taxon>Thermales</taxon>
        <taxon>Thermaceae</taxon>
        <taxon>Thermus</taxon>
    </lineage>
</organism>
<dbReference type="GO" id="GO:0140359">
    <property type="term" value="F:ABC-type transporter activity"/>
    <property type="evidence" value="ECO:0007669"/>
    <property type="project" value="InterPro"/>
</dbReference>
<feature type="transmembrane region" description="Helical" evidence="8">
    <location>
        <begin position="20"/>
        <end position="40"/>
    </location>
</feature>
<dbReference type="HOGENOM" id="CLU_039483_8_3_0"/>
<dbReference type="OrthoDB" id="9776218at2"/>
<evidence type="ECO:0000313" key="10">
    <source>
        <dbReference type="EMBL" id="AFV77166.1"/>
    </source>
</evidence>
<evidence type="ECO:0000256" key="4">
    <source>
        <dbReference type="ARBA" id="ARBA00022475"/>
    </source>
</evidence>
<keyword evidence="3 8" id="KW-0813">Transport</keyword>
<reference evidence="10 11" key="1">
    <citation type="journal article" date="2013" name="Genome Announc.">
        <title>Whole Genome Sequencing of Thermus oshimai JL-2 and Thermus thermophilus JL-18, Incomplete Denitrifiers from the United States Great Basin.</title>
        <authorList>
            <person name="Murugapiran S.K."/>
            <person name="Huntemann M."/>
            <person name="Wei C.L."/>
            <person name="Han J."/>
            <person name="Detter J.C."/>
            <person name="Han C.S."/>
            <person name="Erkkila T.H."/>
            <person name="Teshima H."/>
            <person name="Chen A."/>
            <person name="Kyrpides N."/>
            <person name="Mavrommatis K."/>
            <person name="Markowitz V."/>
            <person name="Szeto E."/>
            <person name="Ivanova N."/>
            <person name="Pagani I."/>
            <person name="Lam J."/>
            <person name="McDonald A.I."/>
            <person name="Dodsworth J.A."/>
            <person name="Pati A."/>
            <person name="Goodwin L."/>
            <person name="Peters L."/>
            <person name="Pitluck S."/>
            <person name="Woyke T."/>
            <person name="Hedlund B.P."/>
        </authorList>
    </citation>
    <scope>NUCLEOTIDE SEQUENCE</scope>
    <source>
        <strain evidence="10 11">JL-2</strain>
    </source>
</reference>
<feature type="domain" description="ABC transmembrane type-2" evidence="9">
    <location>
        <begin position="145"/>
        <end position="370"/>
    </location>
</feature>
<dbReference type="PATRIC" id="fig|751945.3.peg.2114"/>
<keyword evidence="11" id="KW-1185">Reference proteome</keyword>
<proteinExistence type="inferred from homology"/>
<dbReference type="Proteomes" id="UP000000211">
    <property type="component" value="Chromosome"/>
</dbReference>
<dbReference type="InterPro" id="IPR013525">
    <property type="entry name" value="ABC2_TM"/>
</dbReference>
<dbReference type="InterPro" id="IPR000412">
    <property type="entry name" value="ABC_2_transport"/>
</dbReference>
<evidence type="ECO:0000256" key="7">
    <source>
        <dbReference type="ARBA" id="ARBA00023136"/>
    </source>
</evidence>
<feature type="transmembrane region" description="Helical" evidence="8">
    <location>
        <begin position="176"/>
        <end position="201"/>
    </location>
</feature>
<name>K7QWJ7_THEOS</name>
<dbReference type="InterPro" id="IPR051449">
    <property type="entry name" value="ABC-2_transporter_component"/>
</dbReference>
<evidence type="ECO:0000313" key="11">
    <source>
        <dbReference type="Proteomes" id="UP000000211"/>
    </source>
</evidence>
<feature type="transmembrane region" description="Helical" evidence="8">
    <location>
        <begin position="288"/>
        <end position="309"/>
    </location>
</feature>
<evidence type="ECO:0000259" key="9">
    <source>
        <dbReference type="PROSITE" id="PS51012"/>
    </source>
</evidence>
<feature type="transmembrane region" description="Helical" evidence="8">
    <location>
        <begin position="345"/>
        <end position="364"/>
    </location>
</feature>
<feature type="transmembrane region" description="Helical" evidence="8">
    <location>
        <begin position="255"/>
        <end position="281"/>
    </location>
</feature>
<keyword evidence="4 8" id="KW-1003">Cell membrane</keyword>
<dbReference type="PANTHER" id="PTHR30294">
    <property type="entry name" value="MEMBRANE COMPONENT OF ABC TRANSPORTER YHHJ-RELATED"/>
    <property type="match status" value="1"/>
</dbReference>
<dbReference type="AlphaFoldDB" id="K7QWJ7"/>
<dbReference type="Gene3D" id="3.40.1710.10">
    <property type="entry name" value="abc type-2 transporter like domain"/>
    <property type="match status" value="1"/>
</dbReference>
<evidence type="ECO:0000256" key="2">
    <source>
        <dbReference type="ARBA" id="ARBA00007783"/>
    </source>
</evidence>
<protein>
    <recommendedName>
        <fullName evidence="8">Transport permease protein</fullName>
    </recommendedName>
</protein>
<dbReference type="EMBL" id="CP003249">
    <property type="protein sequence ID" value="AFV77166.1"/>
    <property type="molecule type" value="Genomic_DNA"/>
</dbReference>